<evidence type="ECO:0000313" key="1">
    <source>
        <dbReference type="EMBL" id="EDZ38345.1"/>
    </source>
</evidence>
<name>B6AS96_9BACT</name>
<reference evidence="1" key="2">
    <citation type="journal article" date="2008" name="PLoS Biol.">
        <title>Population genomic analysis of strain variation in Leptospirillum group II bacteria involved in acid mine drainage formation.</title>
        <authorList>
            <person name="Simmons S.L."/>
            <person name="Dibartolo G."/>
            <person name="Denef V.J."/>
            <person name="Goltsman D.S."/>
            <person name="Thelen M.P."/>
            <person name="Banfield J.F."/>
        </authorList>
    </citation>
    <scope>NUCLEOTIDE SEQUENCE [LARGE SCALE GENOMIC DNA]</scope>
</reference>
<gene>
    <name evidence="1" type="ORF">CGL2_08982006</name>
</gene>
<reference evidence="1" key="1">
    <citation type="journal article" date="2004" name="Nature">
        <title>Community structure and metabolism through reconstruction of microbial genomes from the environment.</title>
        <authorList>
            <person name="Tyson G.W."/>
            <person name="Chapman J."/>
            <person name="Hugenholtz P."/>
            <person name="Allen E.E."/>
            <person name="Ram R.J."/>
            <person name="Richardson P.M."/>
            <person name="Solovyev V.V."/>
            <person name="Rubin E.M."/>
            <person name="Rokhsar D.S."/>
            <person name="Banfield J.F."/>
        </authorList>
    </citation>
    <scope>NUCLEOTIDE SEQUENCE [LARGE SCALE GENOMIC DNA]</scope>
</reference>
<proteinExistence type="predicted"/>
<organism evidence="1">
    <name type="scientific">Leptospirillum sp. Group II '5-way CG'</name>
    <dbReference type="NCBI Taxonomy" id="419541"/>
    <lineage>
        <taxon>Bacteria</taxon>
        <taxon>Pseudomonadati</taxon>
        <taxon>Nitrospirota</taxon>
        <taxon>Nitrospiria</taxon>
        <taxon>Nitrospirales</taxon>
        <taxon>Nitrospiraceae</taxon>
        <taxon>Leptospirillum</taxon>
    </lineage>
</organism>
<sequence length="61" mass="6725">MTRRPVMEIQPGFFIPLPASFTLEQARELAETPYQIVGQDGGILLGEIIGITMRDGDSDEC</sequence>
<dbReference type="EMBL" id="DS995262">
    <property type="protein sequence ID" value="EDZ38345.1"/>
    <property type="molecule type" value="Genomic_DNA"/>
</dbReference>
<protein>
    <submittedName>
        <fullName evidence="1">Uncharacterized protein</fullName>
    </submittedName>
</protein>
<accession>B6AS96</accession>
<dbReference type="AlphaFoldDB" id="B6AS96"/>